<accession>A0A5J9SUP7</accession>
<comment type="caution">
    <text evidence="2">The sequence shown here is derived from an EMBL/GenBank/DDBJ whole genome shotgun (WGS) entry which is preliminary data.</text>
</comment>
<keyword evidence="1" id="KW-0812">Transmembrane</keyword>
<protein>
    <submittedName>
        <fullName evidence="2">Uncharacterized protein</fullName>
    </submittedName>
</protein>
<keyword evidence="1" id="KW-0472">Membrane</keyword>
<organism evidence="2 3">
    <name type="scientific">Eragrostis curvula</name>
    <name type="common">weeping love grass</name>
    <dbReference type="NCBI Taxonomy" id="38414"/>
    <lineage>
        <taxon>Eukaryota</taxon>
        <taxon>Viridiplantae</taxon>
        <taxon>Streptophyta</taxon>
        <taxon>Embryophyta</taxon>
        <taxon>Tracheophyta</taxon>
        <taxon>Spermatophyta</taxon>
        <taxon>Magnoliopsida</taxon>
        <taxon>Liliopsida</taxon>
        <taxon>Poales</taxon>
        <taxon>Poaceae</taxon>
        <taxon>PACMAD clade</taxon>
        <taxon>Chloridoideae</taxon>
        <taxon>Eragrostideae</taxon>
        <taxon>Eragrostidinae</taxon>
        <taxon>Eragrostis</taxon>
    </lineage>
</organism>
<dbReference type="Gramene" id="TVU02672">
    <property type="protein sequence ID" value="TVU02672"/>
    <property type="gene ID" value="EJB05_51810"/>
</dbReference>
<evidence type="ECO:0000313" key="2">
    <source>
        <dbReference type="EMBL" id="TVU02672.1"/>
    </source>
</evidence>
<dbReference type="Proteomes" id="UP000324897">
    <property type="component" value="Unassembled WGS sequence"/>
</dbReference>
<evidence type="ECO:0000256" key="1">
    <source>
        <dbReference type="SAM" id="Phobius"/>
    </source>
</evidence>
<keyword evidence="3" id="KW-1185">Reference proteome</keyword>
<proteinExistence type="predicted"/>
<dbReference type="EMBL" id="RWGY01000293">
    <property type="protein sequence ID" value="TVU02672.1"/>
    <property type="molecule type" value="Genomic_DNA"/>
</dbReference>
<gene>
    <name evidence="2" type="ORF">EJB05_51810</name>
</gene>
<dbReference type="AlphaFoldDB" id="A0A5J9SUP7"/>
<sequence length="79" mass="8629">MTFCVHVRKAARQDEQLAMASSLILSMIGKIITRKLGGNTSTQIIGGLVCIMGLITTPSAQMAWFPVSFYVPFTHMPTI</sequence>
<feature type="transmembrane region" description="Helical" evidence="1">
    <location>
        <begin position="45"/>
        <end position="67"/>
    </location>
</feature>
<evidence type="ECO:0000313" key="3">
    <source>
        <dbReference type="Proteomes" id="UP000324897"/>
    </source>
</evidence>
<name>A0A5J9SUP7_9POAL</name>
<reference evidence="2 3" key="1">
    <citation type="journal article" date="2019" name="Sci. Rep.">
        <title>A high-quality genome of Eragrostis curvula grass provides insights into Poaceae evolution and supports new strategies to enhance forage quality.</title>
        <authorList>
            <person name="Carballo J."/>
            <person name="Santos B.A.C.M."/>
            <person name="Zappacosta D."/>
            <person name="Garbus I."/>
            <person name="Selva J.P."/>
            <person name="Gallo C.A."/>
            <person name="Diaz A."/>
            <person name="Albertini E."/>
            <person name="Caccamo M."/>
            <person name="Echenique V."/>
        </authorList>
    </citation>
    <scope>NUCLEOTIDE SEQUENCE [LARGE SCALE GENOMIC DNA]</scope>
    <source>
        <strain evidence="3">cv. Victoria</strain>
        <tissue evidence="2">Leaf</tissue>
    </source>
</reference>
<keyword evidence="1" id="KW-1133">Transmembrane helix</keyword>